<dbReference type="Gene3D" id="2.40.230.20">
    <property type="entry name" value="Nucleoside-specific channel-forming protein, Tsx-like"/>
    <property type="match status" value="1"/>
</dbReference>
<dbReference type="SUPFAM" id="SSF111364">
    <property type="entry name" value="Tsx-like channel"/>
    <property type="match status" value="1"/>
</dbReference>
<gene>
    <name evidence="1" type="ORF">GALL_130580</name>
</gene>
<dbReference type="InterPro" id="IPR036777">
    <property type="entry name" value="Channel_Tsx-like_sf"/>
</dbReference>
<evidence type="ECO:0000313" key="1">
    <source>
        <dbReference type="EMBL" id="OIR04968.1"/>
    </source>
</evidence>
<dbReference type="EMBL" id="MLJW01000054">
    <property type="protein sequence ID" value="OIR04968.1"/>
    <property type="molecule type" value="Genomic_DNA"/>
</dbReference>
<proteinExistence type="predicted"/>
<reference evidence="1" key="1">
    <citation type="submission" date="2016-10" db="EMBL/GenBank/DDBJ databases">
        <title>Sequence of Gallionella enrichment culture.</title>
        <authorList>
            <person name="Poehlein A."/>
            <person name="Muehling M."/>
            <person name="Daniel R."/>
        </authorList>
    </citation>
    <scope>NUCLEOTIDE SEQUENCE</scope>
</reference>
<accession>A0A1J5SLR6</accession>
<organism evidence="1">
    <name type="scientific">mine drainage metagenome</name>
    <dbReference type="NCBI Taxonomy" id="410659"/>
    <lineage>
        <taxon>unclassified sequences</taxon>
        <taxon>metagenomes</taxon>
        <taxon>ecological metagenomes</taxon>
    </lineage>
</organism>
<dbReference type="AlphaFoldDB" id="A0A1J5SLR6"/>
<sequence>MNKFIRITSPYIPLFLMFSTPAKAVEWSTTELQYQYGHLAAPQFAGGISADTNIFTLQHASGWSFGDVFFFIDSLHDHHTDGINDHDLYGELYVNFSLGKLFAKPVTLGAIKDVGLLAGFNAAKDAKVRKYLPGIRLSWNVPGFAFLNTDFMAYLDDSSGITHGGAPKESDSYLIDVNWAHPFTIASQNFSFEGHVEYAGNRHNEFGAPVSYWVLAQPQFRWDAGKLMTGKENRLYVGIEYQYWRNKLGDNRTIESRPQFLAVWRF</sequence>
<name>A0A1J5SLR6_9ZZZZ</name>
<dbReference type="GO" id="GO:0009279">
    <property type="term" value="C:cell outer membrane"/>
    <property type="evidence" value="ECO:0007669"/>
    <property type="project" value="InterPro"/>
</dbReference>
<protein>
    <submittedName>
        <fullName evidence="1">Nucleoside-specific channel-forming protein, Tsx</fullName>
    </submittedName>
</protein>
<comment type="caution">
    <text evidence="1">The sequence shown here is derived from an EMBL/GenBank/DDBJ whole genome shotgun (WGS) entry which is preliminary data.</text>
</comment>